<dbReference type="EMBL" id="JBHSPR010000135">
    <property type="protein sequence ID" value="MFC6023854.1"/>
    <property type="molecule type" value="Genomic_DNA"/>
</dbReference>
<gene>
    <name evidence="4" type="ORF">ACFP2T_47845</name>
</gene>
<dbReference type="Gene3D" id="3.40.50.300">
    <property type="entry name" value="P-loop containing nucleotide triphosphate hydrolases"/>
    <property type="match status" value="1"/>
</dbReference>
<evidence type="ECO:0000313" key="5">
    <source>
        <dbReference type="Proteomes" id="UP001596203"/>
    </source>
</evidence>
<dbReference type="Pfam" id="PF25178">
    <property type="entry name" value="Beta-prop_WDR41"/>
    <property type="match status" value="1"/>
</dbReference>
<evidence type="ECO:0000256" key="3">
    <source>
        <dbReference type="PROSITE-ProRule" id="PRU00221"/>
    </source>
</evidence>
<keyword evidence="2" id="KW-0677">Repeat</keyword>
<proteinExistence type="predicted"/>
<dbReference type="CDD" id="cd00200">
    <property type="entry name" value="WD40"/>
    <property type="match status" value="1"/>
</dbReference>
<dbReference type="InterPro" id="IPR015943">
    <property type="entry name" value="WD40/YVTN_repeat-like_dom_sf"/>
</dbReference>
<protein>
    <recommendedName>
        <fullName evidence="6">Orc1-like AAA ATPase domain-containing protein</fullName>
    </recommendedName>
</protein>
<dbReference type="Proteomes" id="UP001596203">
    <property type="component" value="Unassembled WGS sequence"/>
</dbReference>
<name>A0ABW1KTP0_9ACTN</name>
<dbReference type="InterPro" id="IPR036322">
    <property type="entry name" value="WD40_repeat_dom_sf"/>
</dbReference>
<feature type="repeat" description="WD" evidence="3">
    <location>
        <begin position="735"/>
        <end position="779"/>
    </location>
</feature>
<dbReference type="PROSITE" id="PS50294">
    <property type="entry name" value="WD_REPEATS_REGION"/>
    <property type="match status" value="3"/>
</dbReference>
<feature type="non-terminal residue" evidence="4">
    <location>
        <position position="874"/>
    </location>
</feature>
<dbReference type="InterPro" id="IPR020472">
    <property type="entry name" value="WD40_PAC1"/>
</dbReference>
<dbReference type="PRINTS" id="PR00320">
    <property type="entry name" value="GPROTEINBRPT"/>
</dbReference>
<feature type="repeat" description="WD" evidence="3">
    <location>
        <begin position="690"/>
        <end position="734"/>
    </location>
</feature>
<keyword evidence="1 3" id="KW-0853">WD repeat</keyword>
<organism evidence="4 5">
    <name type="scientific">Plantactinospora solaniradicis</name>
    <dbReference type="NCBI Taxonomy" id="1723736"/>
    <lineage>
        <taxon>Bacteria</taxon>
        <taxon>Bacillati</taxon>
        <taxon>Actinomycetota</taxon>
        <taxon>Actinomycetes</taxon>
        <taxon>Micromonosporales</taxon>
        <taxon>Micromonosporaceae</taxon>
        <taxon>Plantactinospora</taxon>
    </lineage>
</organism>
<dbReference type="SUPFAM" id="SSF50978">
    <property type="entry name" value="WD40 repeat-like"/>
    <property type="match status" value="1"/>
</dbReference>
<dbReference type="PANTHER" id="PTHR22847:SF637">
    <property type="entry name" value="WD REPEAT DOMAIN 5B"/>
    <property type="match status" value="1"/>
</dbReference>
<comment type="caution">
    <text evidence="4">The sequence shown here is derived from an EMBL/GenBank/DDBJ whole genome shotgun (WGS) entry which is preliminary data.</text>
</comment>
<evidence type="ECO:0000256" key="1">
    <source>
        <dbReference type="ARBA" id="ARBA00022574"/>
    </source>
</evidence>
<evidence type="ECO:0000313" key="4">
    <source>
        <dbReference type="EMBL" id="MFC6023854.1"/>
    </source>
</evidence>
<feature type="repeat" description="WD" evidence="3">
    <location>
        <begin position="824"/>
        <end position="868"/>
    </location>
</feature>
<dbReference type="PANTHER" id="PTHR22847">
    <property type="entry name" value="WD40 REPEAT PROTEIN"/>
    <property type="match status" value="1"/>
</dbReference>
<dbReference type="InterPro" id="IPR040102">
    <property type="entry name" value="WDR41"/>
</dbReference>
<reference evidence="5" key="1">
    <citation type="journal article" date="2019" name="Int. J. Syst. Evol. Microbiol.">
        <title>The Global Catalogue of Microorganisms (GCM) 10K type strain sequencing project: providing services to taxonomists for standard genome sequencing and annotation.</title>
        <authorList>
            <consortium name="The Broad Institute Genomics Platform"/>
            <consortium name="The Broad Institute Genome Sequencing Center for Infectious Disease"/>
            <person name="Wu L."/>
            <person name="Ma J."/>
        </authorList>
    </citation>
    <scope>NUCLEOTIDE SEQUENCE [LARGE SCALE GENOMIC DNA]</scope>
    <source>
        <strain evidence="5">ZS-35-S2</strain>
    </source>
</reference>
<sequence>MPVRTRVVSVVLPEGPPPELADAAVLVLESAAPDGVVPAPLRNPPTAGLVDGEWWAFGYPNSDVLGSSTHGQVDAALSYGWVRLRTDSAYVVEPGFSGAGLWSPAYQAVVGLVVQAQMAGEHRGDARALTLRQISAWLPEAKLDALTGWSAAAAEEEALAAWGWRLAEDPESGRHWLLRARGVSGDSERGFRFRGRTAALSQVVAWLEHAVPDRRALVVTGLPGAGKSAVLGRIVTTADPGIRQALPADDTAVRAPVGAVACAVHAKGKTALEVAIEIARAASVPLPARVDDLPRALRTELEQRPARSRRFNILIDALDEASSPADARQIVTGIVLPLVTGSVQVVVGSRYRDDAGDLIGVFGHARHVLDLDDPSNFVQSDLVDYALATLRLEGDERPGNPYADDAVARPVAERIASLARQSFLVAGLIARMHGLHDTTPVAIDAITFAPSANDALRRYLEHLTPVDGVPAATLLTVLAFAEAPGLTTTLWRLGLEALGQDLDEHQLTVFARSAAANFLVETGQPTLTAGSRQTSYRLFHQALNEALLTARADLHARPDDERALTQIWYRHGRSIGWENAPAYLLRSVPGHAAAGGLTEQLLLDDDYLCHADLRRLLPLTDALTTATGRDRGRMLHLTPHALTAEPTLRAAMFQLTTTMEGLHPPFPVYNDAPYRALWAAVSPRTERNTLTGHTHAVKAVCVVPAGSGYHLLATASDDGSARIWDPTDGQLIHTLSGHTDWVNAVCVVPASDGRCLLATASDDRSVRVWDPMDGQLIHTLTGHASGVDGVCVVSAGDGRHLLATAGGTSVRVWNPTDGQLIHTLTGHTGGVNALCVVPASDGHHLLATASNDRSVRVWNPTDGQLIHTLTGHTG</sequence>
<dbReference type="InterPro" id="IPR001680">
    <property type="entry name" value="WD40_rpt"/>
</dbReference>
<evidence type="ECO:0008006" key="6">
    <source>
        <dbReference type="Google" id="ProtNLM"/>
    </source>
</evidence>
<evidence type="ECO:0000256" key="2">
    <source>
        <dbReference type="ARBA" id="ARBA00022737"/>
    </source>
</evidence>
<dbReference type="SMART" id="SM00320">
    <property type="entry name" value="WD40"/>
    <property type="match status" value="4"/>
</dbReference>
<keyword evidence="5" id="KW-1185">Reference proteome</keyword>
<dbReference type="Gene3D" id="2.130.10.10">
    <property type="entry name" value="YVTN repeat-like/Quinoprotein amine dehydrogenase"/>
    <property type="match status" value="2"/>
</dbReference>
<accession>A0ABW1KTP0</accession>
<dbReference type="InterPro" id="IPR027417">
    <property type="entry name" value="P-loop_NTPase"/>
</dbReference>
<dbReference type="PROSITE" id="PS50082">
    <property type="entry name" value="WD_REPEATS_2"/>
    <property type="match status" value="3"/>
</dbReference>